<proteinExistence type="predicted"/>
<dbReference type="PANTHER" id="PTHR46705:SF4">
    <property type="entry name" value="DOMAIN OF UNKNOWN FUNCTION DB DOMAIN-CONTAINING PROTEIN"/>
    <property type="match status" value="1"/>
</dbReference>
<comment type="caution">
    <text evidence="2">The sequence shown here is derived from an EMBL/GenBank/DDBJ whole genome shotgun (WGS) entry which is preliminary data.</text>
</comment>
<dbReference type="AlphaFoldDB" id="A0AAD4RDV8"/>
<sequence>MTKKLPAKHIILVNDDDSTDSDSFHSAVDSSFVDSQNSNEDNHKILEKGTERKMHGGVPRTNSSGSLIASLSDWTHHLVETVEEEISAAVETGSSNEAILKLNESERRRLDEDAENVKEPHPPEQSFCGHHLGNNWGIPGAEIIGNIKNTGATLLNWDNMKSALSSMGNTLSNIVDTGLSVSKPEAPMEMSALQHRRSKRKDDPACEVKEHEINDYYLKKIHVYHQESVEVAVVSLRVLRHLNQPAIKPVVSQATLADILDAHVTEPDGLIVPVDEFVNSTLPVRNIYGFERKKLSGGGVAGADSDKLDYSTYAKLTNPNYLFRQCCEDRRLPDACLSKCHFNTYTKQALQEMFFKNDPCPIEAASDLQYCAAQGRDHVSCCHRNGIHTTLAGEKCLTFCDQRAGRVTKLDYSYLPCYDRFENMKRCFYDEIKVRMESKLRPRLKEGEES</sequence>
<dbReference type="Pfam" id="PF01682">
    <property type="entry name" value="DB"/>
    <property type="match status" value="1"/>
</dbReference>
<name>A0AAD4RDV8_9BILA</name>
<keyword evidence="3" id="KW-1185">Reference proteome</keyword>
<reference evidence="2" key="1">
    <citation type="submission" date="2022-01" db="EMBL/GenBank/DDBJ databases">
        <title>Genome Sequence Resource for Two Populations of Ditylenchus destructor, the Migratory Endoparasitic Phytonematode.</title>
        <authorList>
            <person name="Zhang H."/>
            <person name="Lin R."/>
            <person name="Xie B."/>
        </authorList>
    </citation>
    <scope>NUCLEOTIDE SEQUENCE</scope>
    <source>
        <strain evidence="2">BazhouSP</strain>
    </source>
</reference>
<dbReference type="InterPro" id="IPR002602">
    <property type="entry name" value="DB"/>
</dbReference>
<accession>A0AAD4RDV8</accession>
<evidence type="ECO:0000313" key="3">
    <source>
        <dbReference type="Proteomes" id="UP001201812"/>
    </source>
</evidence>
<evidence type="ECO:0000259" key="1">
    <source>
        <dbReference type="Pfam" id="PF01682"/>
    </source>
</evidence>
<organism evidence="2 3">
    <name type="scientific">Ditylenchus destructor</name>
    <dbReference type="NCBI Taxonomy" id="166010"/>
    <lineage>
        <taxon>Eukaryota</taxon>
        <taxon>Metazoa</taxon>
        <taxon>Ecdysozoa</taxon>
        <taxon>Nematoda</taxon>
        <taxon>Chromadorea</taxon>
        <taxon>Rhabditida</taxon>
        <taxon>Tylenchina</taxon>
        <taxon>Tylenchomorpha</taxon>
        <taxon>Sphaerularioidea</taxon>
        <taxon>Anguinidae</taxon>
        <taxon>Anguininae</taxon>
        <taxon>Ditylenchus</taxon>
    </lineage>
</organism>
<gene>
    <name evidence="2" type="ORF">DdX_01653</name>
</gene>
<evidence type="ECO:0000313" key="2">
    <source>
        <dbReference type="EMBL" id="KAI1729412.1"/>
    </source>
</evidence>
<feature type="domain" description="Domain of unknown function DB" evidence="1">
    <location>
        <begin position="326"/>
        <end position="428"/>
    </location>
</feature>
<protein>
    <submittedName>
        <fullName evidence="2">DB module domain-containing protein</fullName>
    </submittedName>
</protein>
<dbReference type="Proteomes" id="UP001201812">
    <property type="component" value="Unassembled WGS sequence"/>
</dbReference>
<dbReference type="PANTHER" id="PTHR46705">
    <property type="entry name" value="PROTEIN CBG09805"/>
    <property type="match status" value="1"/>
</dbReference>
<dbReference type="EMBL" id="JAKKPZ010000001">
    <property type="protein sequence ID" value="KAI1729412.1"/>
    <property type="molecule type" value="Genomic_DNA"/>
</dbReference>